<comment type="caution">
    <text evidence="5">The sequence shown here is derived from an EMBL/GenBank/DDBJ whole genome shotgun (WGS) entry which is preliminary data.</text>
</comment>
<accession>A0A2T6BN26</accession>
<dbReference type="EMBL" id="QBKS01000001">
    <property type="protein sequence ID" value="PTX57397.1"/>
    <property type="molecule type" value="Genomic_DNA"/>
</dbReference>
<evidence type="ECO:0000256" key="1">
    <source>
        <dbReference type="ARBA" id="ARBA00011051"/>
    </source>
</evidence>
<dbReference type="Pfam" id="PF00903">
    <property type="entry name" value="Glyoxalase"/>
    <property type="match status" value="1"/>
</dbReference>
<evidence type="ECO:0000259" key="4">
    <source>
        <dbReference type="PROSITE" id="PS51819"/>
    </source>
</evidence>
<dbReference type="PROSITE" id="PS51819">
    <property type="entry name" value="VOC"/>
    <property type="match status" value="1"/>
</dbReference>
<dbReference type="OrthoDB" id="6624781at2"/>
<keyword evidence="5" id="KW-0456">Lyase</keyword>
<dbReference type="Gene3D" id="3.10.180.10">
    <property type="entry name" value="2,3-Dihydroxybiphenyl 1,2-Dioxygenase, domain 1"/>
    <property type="match status" value="1"/>
</dbReference>
<comment type="similarity">
    <text evidence="1">Belongs to the bleomycin resistance protein family.</text>
</comment>
<dbReference type="InterPro" id="IPR000335">
    <property type="entry name" value="Bleomycin-R"/>
</dbReference>
<dbReference type="InterPro" id="IPR037523">
    <property type="entry name" value="VOC_core"/>
</dbReference>
<dbReference type="GO" id="GO:0046677">
    <property type="term" value="P:response to antibiotic"/>
    <property type="evidence" value="ECO:0007669"/>
    <property type="project" value="UniProtKB-KW"/>
</dbReference>
<keyword evidence="3" id="KW-0046">Antibiotic resistance</keyword>
<sequence>MLISTCGILPVRDLDVTAEFYTKLGFKETGRWTGSGYLIMVMDTVEVHFAHNPENDPATSQCAIYIRTDDVDTLSAHIETLGIPAEGFPRFKPAEDKSWEMRELHLLDPDGNLLRIGQFM</sequence>
<keyword evidence="6" id="KW-1185">Reference proteome</keyword>
<dbReference type="CDD" id="cd08349">
    <property type="entry name" value="BLMA_like"/>
    <property type="match status" value="1"/>
</dbReference>
<organism evidence="5 6">
    <name type="scientific">Litoreibacter ponti</name>
    <dbReference type="NCBI Taxonomy" id="1510457"/>
    <lineage>
        <taxon>Bacteria</taxon>
        <taxon>Pseudomonadati</taxon>
        <taxon>Pseudomonadota</taxon>
        <taxon>Alphaproteobacteria</taxon>
        <taxon>Rhodobacterales</taxon>
        <taxon>Roseobacteraceae</taxon>
        <taxon>Litoreibacter</taxon>
    </lineage>
</organism>
<dbReference type="Proteomes" id="UP000243978">
    <property type="component" value="Unassembled WGS sequence"/>
</dbReference>
<evidence type="ECO:0000256" key="2">
    <source>
        <dbReference type="ARBA" id="ARBA00021572"/>
    </source>
</evidence>
<evidence type="ECO:0000313" key="5">
    <source>
        <dbReference type="EMBL" id="PTX57397.1"/>
    </source>
</evidence>
<protein>
    <recommendedName>
        <fullName evidence="2">Bleomycin resistance protein</fullName>
    </recommendedName>
</protein>
<proteinExistence type="inferred from homology"/>
<reference evidence="5 6" key="1">
    <citation type="submission" date="2018-04" db="EMBL/GenBank/DDBJ databases">
        <title>Genomic Encyclopedia of Archaeal and Bacterial Type Strains, Phase II (KMG-II): from individual species to whole genera.</title>
        <authorList>
            <person name="Goeker M."/>
        </authorList>
    </citation>
    <scope>NUCLEOTIDE SEQUENCE [LARGE SCALE GENOMIC DNA]</scope>
    <source>
        <strain evidence="5 6">DSM 100977</strain>
    </source>
</reference>
<dbReference type="RefSeq" id="WP_107845498.1">
    <property type="nucleotide sequence ID" value="NZ_QBKS01000001.1"/>
</dbReference>
<feature type="domain" description="VOC" evidence="4">
    <location>
        <begin position="2"/>
        <end position="119"/>
    </location>
</feature>
<evidence type="ECO:0000256" key="3">
    <source>
        <dbReference type="ARBA" id="ARBA00023251"/>
    </source>
</evidence>
<dbReference type="AlphaFoldDB" id="A0A2T6BN26"/>
<dbReference type="GO" id="GO:0016829">
    <property type="term" value="F:lyase activity"/>
    <property type="evidence" value="ECO:0007669"/>
    <property type="project" value="UniProtKB-KW"/>
</dbReference>
<gene>
    <name evidence="5" type="ORF">C8N43_2064</name>
</gene>
<dbReference type="InterPro" id="IPR029068">
    <property type="entry name" value="Glyas_Bleomycin-R_OHBP_Dase"/>
</dbReference>
<dbReference type="SUPFAM" id="SSF54593">
    <property type="entry name" value="Glyoxalase/Bleomycin resistance protein/Dihydroxybiphenyl dioxygenase"/>
    <property type="match status" value="1"/>
</dbReference>
<name>A0A2T6BN26_9RHOB</name>
<evidence type="ECO:0000313" key="6">
    <source>
        <dbReference type="Proteomes" id="UP000243978"/>
    </source>
</evidence>
<dbReference type="InterPro" id="IPR004360">
    <property type="entry name" value="Glyas_Fos-R_dOase_dom"/>
</dbReference>